<feature type="chain" id="PRO_5009241832" description="3-keto-alpha-glucoside-1,2-lyase/3-keto-2-hydroxy-glucal hydratase domain-containing protein" evidence="1">
    <location>
        <begin position="25"/>
        <end position="273"/>
    </location>
</feature>
<accession>A0A1G7LKA0</accession>
<proteinExistence type="predicted"/>
<feature type="signal peptide" evidence="1">
    <location>
        <begin position="1"/>
        <end position="24"/>
    </location>
</feature>
<evidence type="ECO:0000256" key="1">
    <source>
        <dbReference type="SAM" id="SignalP"/>
    </source>
</evidence>
<evidence type="ECO:0000259" key="2">
    <source>
        <dbReference type="Pfam" id="PF06439"/>
    </source>
</evidence>
<sequence length="273" mass="29825">MMPARFFALSLLAASSLLAVSATAQTAAPKPSHEDTEFYHPVPPVVTPAATVGQPPSDAIVLFDGKDTLQWVAAKDSTTPADWEVHDGVMTVKKGGVGNIETKHRFKDYQLHLEWKIPASITGEGQGRGNSGLFLASTGKGDSGYEVQIMDSYNNPTYTNGMLGSVYKQAVPLANAARKPGEWSSYDVVWTAPRFNSDGSVKTPAYVTVFLNGVLVENHFELKGETFYVGQPQYKAYDTAPIKLQAHGDKSEPISFRNIWAREVKPWTEPMTK</sequence>
<dbReference type="GO" id="GO:0016787">
    <property type="term" value="F:hydrolase activity"/>
    <property type="evidence" value="ECO:0007669"/>
    <property type="project" value="InterPro"/>
</dbReference>
<protein>
    <recommendedName>
        <fullName evidence="2">3-keto-alpha-glucoside-1,2-lyase/3-keto-2-hydroxy-glucal hydratase domain-containing protein</fullName>
    </recommendedName>
</protein>
<keyword evidence="1" id="KW-0732">Signal</keyword>
<evidence type="ECO:0000313" key="4">
    <source>
        <dbReference type="Proteomes" id="UP000182427"/>
    </source>
</evidence>
<name>A0A1G7LKA0_9BACT</name>
<dbReference type="EMBL" id="LT629690">
    <property type="protein sequence ID" value="SDF49905.1"/>
    <property type="molecule type" value="Genomic_DNA"/>
</dbReference>
<feature type="domain" description="3-keto-alpha-glucoside-1,2-lyase/3-keto-2-hydroxy-glucal hydratase" evidence="2">
    <location>
        <begin position="59"/>
        <end position="261"/>
    </location>
</feature>
<organism evidence="3 4">
    <name type="scientific">Terriglobus roseus</name>
    <dbReference type="NCBI Taxonomy" id="392734"/>
    <lineage>
        <taxon>Bacteria</taxon>
        <taxon>Pseudomonadati</taxon>
        <taxon>Acidobacteriota</taxon>
        <taxon>Terriglobia</taxon>
        <taxon>Terriglobales</taxon>
        <taxon>Acidobacteriaceae</taxon>
        <taxon>Terriglobus</taxon>
    </lineage>
</organism>
<evidence type="ECO:0000313" key="3">
    <source>
        <dbReference type="EMBL" id="SDF49905.1"/>
    </source>
</evidence>
<reference evidence="4" key="1">
    <citation type="submission" date="2016-10" db="EMBL/GenBank/DDBJ databases">
        <authorList>
            <person name="Varghese N."/>
            <person name="Submissions S."/>
        </authorList>
    </citation>
    <scope>NUCLEOTIDE SEQUENCE [LARGE SCALE GENOMIC DNA]</scope>
    <source>
        <strain evidence="4">GAS232</strain>
    </source>
</reference>
<dbReference type="Pfam" id="PF06439">
    <property type="entry name" value="3keto-disac_hyd"/>
    <property type="match status" value="1"/>
</dbReference>
<dbReference type="Proteomes" id="UP000182427">
    <property type="component" value="Chromosome I"/>
</dbReference>
<dbReference type="InterPro" id="IPR010496">
    <property type="entry name" value="AL/BT2_dom"/>
</dbReference>
<dbReference type="Gene3D" id="2.60.120.560">
    <property type="entry name" value="Exo-inulinase, domain 1"/>
    <property type="match status" value="1"/>
</dbReference>
<dbReference type="RefSeq" id="WP_231966464.1">
    <property type="nucleotide sequence ID" value="NZ_LT629690.1"/>
</dbReference>
<gene>
    <name evidence="3" type="ORF">SAMN05444167_2561</name>
</gene>
<dbReference type="AlphaFoldDB" id="A0A1G7LKA0"/>
<keyword evidence="4" id="KW-1185">Reference proteome</keyword>